<evidence type="ECO:0000256" key="5">
    <source>
        <dbReference type="ARBA" id="ARBA00023242"/>
    </source>
</evidence>
<dbReference type="InterPro" id="IPR052035">
    <property type="entry name" value="ZnF_BED_domain_contain"/>
</dbReference>
<dbReference type="GO" id="GO:0005634">
    <property type="term" value="C:nucleus"/>
    <property type="evidence" value="ECO:0007669"/>
    <property type="project" value="UniProtKB-SubCell"/>
</dbReference>
<comment type="subcellular location">
    <subcellularLocation>
        <location evidence="1">Nucleus</location>
    </subcellularLocation>
</comment>
<feature type="compositionally biased region" description="Low complexity" evidence="6">
    <location>
        <begin position="58"/>
        <end position="86"/>
    </location>
</feature>
<evidence type="ECO:0000256" key="3">
    <source>
        <dbReference type="ARBA" id="ARBA00022771"/>
    </source>
</evidence>
<evidence type="ECO:0000313" key="8">
    <source>
        <dbReference type="Proteomes" id="UP000298390"/>
    </source>
</evidence>
<dbReference type="PANTHER" id="PTHR46481:SF10">
    <property type="entry name" value="ZINC FINGER BED DOMAIN-CONTAINING PROTEIN 39"/>
    <property type="match status" value="1"/>
</dbReference>
<dbReference type="SUPFAM" id="SSF53098">
    <property type="entry name" value="Ribonuclease H-like"/>
    <property type="match status" value="1"/>
</dbReference>
<evidence type="ECO:0000256" key="4">
    <source>
        <dbReference type="ARBA" id="ARBA00022833"/>
    </source>
</evidence>
<feature type="region of interest" description="Disordered" evidence="6">
    <location>
        <begin position="453"/>
        <end position="473"/>
    </location>
</feature>
<dbReference type="Proteomes" id="UP000298390">
    <property type="component" value="Unassembled WGS sequence"/>
</dbReference>
<name>A0A4Y9XZH5_9APHY</name>
<proteinExistence type="predicted"/>
<organism evidence="7 8">
    <name type="scientific">Rhodofomes roseus</name>
    <dbReference type="NCBI Taxonomy" id="34475"/>
    <lineage>
        <taxon>Eukaryota</taxon>
        <taxon>Fungi</taxon>
        <taxon>Dikarya</taxon>
        <taxon>Basidiomycota</taxon>
        <taxon>Agaricomycotina</taxon>
        <taxon>Agaricomycetes</taxon>
        <taxon>Polyporales</taxon>
        <taxon>Rhodofomes</taxon>
    </lineage>
</organism>
<dbReference type="PANTHER" id="PTHR46481">
    <property type="entry name" value="ZINC FINGER BED DOMAIN-CONTAINING PROTEIN 4"/>
    <property type="match status" value="1"/>
</dbReference>
<evidence type="ECO:0000256" key="1">
    <source>
        <dbReference type="ARBA" id="ARBA00004123"/>
    </source>
</evidence>
<feature type="region of interest" description="Disordered" evidence="6">
    <location>
        <begin position="1"/>
        <end position="150"/>
    </location>
</feature>
<accession>A0A4Y9XZH5</accession>
<keyword evidence="3" id="KW-0863">Zinc-finger</keyword>
<dbReference type="InterPro" id="IPR012337">
    <property type="entry name" value="RNaseH-like_sf"/>
</dbReference>
<gene>
    <name evidence="7" type="ORF">EVJ58_g8214</name>
</gene>
<reference evidence="7 8" key="1">
    <citation type="submission" date="2019-01" db="EMBL/GenBank/DDBJ databases">
        <title>Genome sequencing of the rare red list fungi Fomitopsis rosea.</title>
        <authorList>
            <person name="Buettner E."/>
            <person name="Kellner H."/>
        </authorList>
    </citation>
    <scope>NUCLEOTIDE SEQUENCE [LARGE SCALE GENOMIC DNA]</scope>
    <source>
        <strain evidence="7 8">DSM 105464</strain>
    </source>
</reference>
<keyword evidence="4" id="KW-0862">Zinc</keyword>
<dbReference type="STRING" id="34475.A0A4Y9XZH5"/>
<evidence type="ECO:0000256" key="6">
    <source>
        <dbReference type="SAM" id="MobiDB-lite"/>
    </source>
</evidence>
<sequence length="628" mass="70938">MSGNRVSNRPKVPTEKRRAAESPTRNVKTSKKPRTESTDTQPSTSGSNRKATTGPRLSTASTASVKAATASAKAATASTRPSTASAGPSRWHSVEIEDVEDVDEPLSSQKGSEPIVLESSSSDGEESSTTKSANGGDDLDEESAEQELARMQRKWTAPVYAFFKPDIAIEYVDGRRLHAFRCANTGCKHDVRRYLASKDARSTSNLRKHVRKCWGIEALEAADRMSTSSKAKDSIEKYRRTQNLKVAFGAASKKSFRYSTIQHTPTETRAEIVRWVAESMRPFNIVKDRGFESLMKTGRPEYKLPSPMTVGRDVRKVFGRVKERVGRWLQDYDGELNFATDAWTSPNQKAMVAFTVHFEHQGAPMTMVLDVIEVAKSHSGLNLATAFSDMIHELKLDTKMLGVTCDNASSNDVMIEEMEAMILSFRGARARSRCFCHIINLVAKMVLRQFEPPKRNKKKKQSATDLDEDEDPDLEDWDKELQEMMEDLDFDDEDENAQGADSLDGFYDVRDDLDAASRASMEAEVRPVKMMLLKLRKISMAIHHSTTLLLPTWRKIVEELKMKARKLPRDVRTRWNSTFRMLDVALEYRAAIDKMTEAQANNLRRWELDEREWTIAAQLRDVLQASHH</sequence>
<feature type="compositionally biased region" description="Polar residues" evidence="6">
    <location>
        <begin position="38"/>
        <end position="51"/>
    </location>
</feature>
<keyword evidence="2" id="KW-0479">Metal-binding</keyword>
<dbReference type="EMBL" id="SEKV01000586">
    <property type="protein sequence ID" value="TFY55495.1"/>
    <property type="molecule type" value="Genomic_DNA"/>
</dbReference>
<dbReference type="GO" id="GO:0008270">
    <property type="term" value="F:zinc ion binding"/>
    <property type="evidence" value="ECO:0007669"/>
    <property type="project" value="UniProtKB-KW"/>
</dbReference>
<dbReference type="AlphaFoldDB" id="A0A4Y9XZH5"/>
<evidence type="ECO:0000313" key="7">
    <source>
        <dbReference type="EMBL" id="TFY55495.1"/>
    </source>
</evidence>
<comment type="caution">
    <text evidence="7">The sequence shown here is derived from an EMBL/GenBank/DDBJ whole genome shotgun (WGS) entry which is preliminary data.</text>
</comment>
<keyword evidence="5" id="KW-0539">Nucleus</keyword>
<dbReference type="SUPFAM" id="SSF140996">
    <property type="entry name" value="Hermes dimerisation domain"/>
    <property type="match status" value="1"/>
</dbReference>
<evidence type="ECO:0000256" key="2">
    <source>
        <dbReference type="ARBA" id="ARBA00022723"/>
    </source>
</evidence>
<protein>
    <submittedName>
        <fullName evidence="7">Uncharacterized protein</fullName>
    </submittedName>
</protein>